<feature type="transmembrane region" description="Helical" evidence="1">
    <location>
        <begin position="263"/>
        <end position="288"/>
    </location>
</feature>
<feature type="transmembrane region" description="Helical" evidence="1">
    <location>
        <begin position="67"/>
        <end position="90"/>
    </location>
</feature>
<feature type="transmembrane region" description="Helical" evidence="1">
    <location>
        <begin position="197"/>
        <end position="215"/>
    </location>
</feature>
<sequence length="337" mass="37090">MLPYCTPNGSLSIDHTGADGGIQGQEQFARNIGLIYMTLGFITIPICCFVFSVISRPPLISHSCYKIMSYTTILDILNLVNGALIAGFFSVQNIHHCNSGVWVSYVLEYIMVVWLMYCCASEILALNRMLEFANKNLANFLFEGKRVYFWLGVDIAYTVVGTLIVPEKFYFYNPYGGYVAMNRANGKPNVFHLFNNFFKFGFVTVAYALMLFFMYRRLRTSSTSKISSFQIKVSIQTLAIAGLADAVTLGYLTIGYAPLSPQVAAYAGIMGELLWIALHGGTGIIYSIMNGAVNRRIKAAFGVGSEISKGEATHSDVSKLPTRIATSKISAIPTTSS</sequence>
<dbReference type="Proteomes" id="UP000095287">
    <property type="component" value="Unplaced"/>
</dbReference>
<dbReference type="PANTHER" id="PTHR23021">
    <property type="entry name" value="SERPENTINE RECEPTOR, CLASS T"/>
    <property type="match status" value="1"/>
</dbReference>
<dbReference type="AlphaFoldDB" id="A0A1I8A7W3"/>
<feature type="transmembrane region" description="Helical" evidence="1">
    <location>
        <begin position="34"/>
        <end position="55"/>
    </location>
</feature>
<evidence type="ECO:0000256" key="1">
    <source>
        <dbReference type="SAM" id="Phobius"/>
    </source>
</evidence>
<proteinExistence type="predicted"/>
<protein>
    <submittedName>
        <fullName evidence="3">7TM_GPCR_Srx domain-containing protein</fullName>
    </submittedName>
</protein>
<evidence type="ECO:0000313" key="3">
    <source>
        <dbReference type="WBParaSite" id="L893_g3347.t1"/>
    </source>
</evidence>
<dbReference type="PANTHER" id="PTHR23021:SF26">
    <property type="entry name" value="SERPENTINE RECEPTOR, CLASS T"/>
    <property type="match status" value="1"/>
</dbReference>
<dbReference type="SUPFAM" id="SSF81321">
    <property type="entry name" value="Family A G protein-coupled receptor-like"/>
    <property type="match status" value="1"/>
</dbReference>
<keyword evidence="1" id="KW-0472">Membrane</keyword>
<keyword evidence="1" id="KW-1133">Transmembrane helix</keyword>
<keyword evidence="2" id="KW-1185">Reference proteome</keyword>
<evidence type="ECO:0000313" key="2">
    <source>
        <dbReference type="Proteomes" id="UP000095287"/>
    </source>
</evidence>
<feature type="transmembrane region" description="Helical" evidence="1">
    <location>
        <begin position="147"/>
        <end position="165"/>
    </location>
</feature>
<organism evidence="2 3">
    <name type="scientific">Steinernema glaseri</name>
    <dbReference type="NCBI Taxonomy" id="37863"/>
    <lineage>
        <taxon>Eukaryota</taxon>
        <taxon>Metazoa</taxon>
        <taxon>Ecdysozoa</taxon>
        <taxon>Nematoda</taxon>
        <taxon>Chromadorea</taxon>
        <taxon>Rhabditida</taxon>
        <taxon>Tylenchina</taxon>
        <taxon>Panagrolaimomorpha</taxon>
        <taxon>Strongyloidoidea</taxon>
        <taxon>Steinernematidae</taxon>
        <taxon>Steinernema</taxon>
    </lineage>
</organism>
<dbReference type="WBParaSite" id="L893_g3347.t1">
    <property type="protein sequence ID" value="L893_g3347.t1"/>
    <property type="gene ID" value="L893_g3347"/>
</dbReference>
<dbReference type="InterPro" id="IPR019425">
    <property type="entry name" value="7TM_GPCR_serpentine_rcpt_Srt"/>
</dbReference>
<feature type="transmembrane region" description="Helical" evidence="1">
    <location>
        <begin position="102"/>
        <end position="126"/>
    </location>
</feature>
<feature type="transmembrane region" description="Helical" evidence="1">
    <location>
        <begin position="235"/>
        <end position="257"/>
    </location>
</feature>
<dbReference type="Pfam" id="PF10321">
    <property type="entry name" value="7TM_GPCR_Srt"/>
    <property type="match status" value="1"/>
</dbReference>
<name>A0A1I8A7W3_9BILA</name>
<reference evidence="3" key="1">
    <citation type="submission" date="2016-11" db="UniProtKB">
        <authorList>
            <consortium name="WormBaseParasite"/>
        </authorList>
    </citation>
    <scope>IDENTIFICATION</scope>
</reference>
<accession>A0A1I8A7W3</accession>
<keyword evidence="1" id="KW-0812">Transmembrane</keyword>